<dbReference type="FunFam" id="3.40.630.30:FF:000056">
    <property type="entry name" value="Glycylpeptide N-tetradecanoyltransferase"/>
    <property type="match status" value="1"/>
</dbReference>
<evidence type="ECO:0000259" key="15">
    <source>
        <dbReference type="Pfam" id="PF02799"/>
    </source>
</evidence>
<dbReference type="AlphaFoldDB" id="A0A2N3NBW9"/>
<organism evidence="16 17">
    <name type="scientific">Lomentospora prolificans</name>
    <dbReference type="NCBI Taxonomy" id="41688"/>
    <lineage>
        <taxon>Eukaryota</taxon>
        <taxon>Fungi</taxon>
        <taxon>Dikarya</taxon>
        <taxon>Ascomycota</taxon>
        <taxon>Pezizomycotina</taxon>
        <taxon>Sordariomycetes</taxon>
        <taxon>Hypocreomycetidae</taxon>
        <taxon>Microascales</taxon>
        <taxon>Microascaceae</taxon>
        <taxon>Lomentospora</taxon>
    </lineage>
</organism>
<evidence type="ECO:0000256" key="11">
    <source>
        <dbReference type="RuleBase" id="RU000586"/>
    </source>
</evidence>
<feature type="domain" description="Glycylpeptide N-tetradecanoyltransferase C-terminal" evidence="15">
    <location>
        <begin position="344"/>
        <end position="560"/>
    </location>
</feature>
<dbReference type="InterPro" id="IPR016181">
    <property type="entry name" value="Acyl_CoA_acyltransferase"/>
</dbReference>
<dbReference type="Gene3D" id="3.40.630.30">
    <property type="match status" value="2"/>
</dbReference>
<keyword evidence="17" id="KW-1185">Reference proteome</keyword>
<evidence type="ECO:0000256" key="2">
    <source>
        <dbReference type="ARBA" id="ARBA00004496"/>
    </source>
</evidence>
<dbReference type="GO" id="GO:0005737">
    <property type="term" value="C:cytoplasm"/>
    <property type="evidence" value="ECO:0007669"/>
    <property type="project" value="UniProtKB-SubCell"/>
</dbReference>
<dbReference type="STRING" id="41688.A0A2N3NBW9"/>
<comment type="subunit">
    <text evidence="4">Monomer.</text>
</comment>
<evidence type="ECO:0000256" key="4">
    <source>
        <dbReference type="ARBA" id="ARBA00011245"/>
    </source>
</evidence>
<keyword evidence="8 11" id="KW-0808">Transferase</keyword>
<dbReference type="Pfam" id="PF01233">
    <property type="entry name" value="NMT"/>
    <property type="match status" value="1"/>
</dbReference>
<feature type="compositionally biased region" description="Acidic residues" evidence="13">
    <location>
        <begin position="31"/>
        <end position="43"/>
    </location>
</feature>
<gene>
    <name evidence="16" type="ORF">jhhlp_004551</name>
</gene>
<keyword evidence="7" id="KW-0963">Cytoplasm</keyword>
<evidence type="ECO:0000256" key="1">
    <source>
        <dbReference type="ARBA" id="ARBA00003900"/>
    </source>
</evidence>
<comment type="caution">
    <text evidence="16">The sequence shown here is derived from an EMBL/GenBank/DDBJ whole genome shotgun (WGS) entry which is preliminary data.</text>
</comment>
<dbReference type="Pfam" id="PF02799">
    <property type="entry name" value="NMT_C"/>
    <property type="match status" value="1"/>
</dbReference>
<dbReference type="FunCoup" id="A0A2N3NBW9">
    <property type="interactions" value="921"/>
</dbReference>
<comment type="function">
    <text evidence="1 11">Adds a myristoyl group to the N-terminal glycine residue of certain cellular proteins.</text>
</comment>
<evidence type="ECO:0000256" key="3">
    <source>
        <dbReference type="ARBA" id="ARBA00009469"/>
    </source>
</evidence>
<evidence type="ECO:0000256" key="12">
    <source>
        <dbReference type="RuleBase" id="RU004178"/>
    </source>
</evidence>
<dbReference type="EMBL" id="NLAX01000010">
    <property type="protein sequence ID" value="PKS09928.1"/>
    <property type="molecule type" value="Genomic_DNA"/>
</dbReference>
<feature type="compositionally biased region" description="Basic residues" evidence="13">
    <location>
        <begin position="55"/>
        <end position="68"/>
    </location>
</feature>
<comment type="subcellular location">
    <subcellularLocation>
        <location evidence="2">Cytoplasm</location>
    </subcellularLocation>
</comment>
<proteinExistence type="inferred from homology"/>
<evidence type="ECO:0000256" key="6">
    <source>
        <dbReference type="ARBA" id="ARBA00022240"/>
    </source>
</evidence>
<dbReference type="FunFam" id="3.40.630.30:FF:000042">
    <property type="entry name" value="Glycylpeptide N-tetradecanoyltransferase"/>
    <property type="match status" value="1"/>
</dbReference>
<comment type="similarity">
    <text evidence="3 12">Belongs to the NMT family.</text>
</comment>
<protein>
    <recommendedName>
        <fullName evidence="6 11">Glycylpeptide N-tetradecanoyltransferase</fullName>
        <ecNumber evidence="5 11">2.3.1.97</ecNumber>
    </recommendedName>
</protein>
<evidence type="ECO:0000256" key="13">
    <source>
        <dbReference type="SAM" id="MobiDB-lite"/>
    </source>
</evidence>
<dbReference type="InterPro" id="IPR000903">
    <property type="entry name" value="NMT"/>
</dbReference>
<evidence type="ECO:0000256" key="7">
    <source>
        <dbReference type="ARBA" id="ARBA00022490"/>
    </source>
</evidence>
<evidence type="ECO:0000256" key="5">
    <source>
        <dbReference type="ARBA" id="ARBA00012923"/>
    </source>
</evidence>
<evidence type="ECO:0000259" key="14">
    <source>
        <dbReference type="Pfam" id="PF01233"/>
    </source>
</evidence>
<comment type="catalytic activity">
    <reaction evidence="10 11">
        <text>N-terminal glycyl-[protein] + tetradecanoyl-CoA = N-tetradecanoylglycyl-[protein] + CoA + H(+)</text>
        <dbReference type="Rhea" id="RHEA:15521"/>
        <dbReference type="Rhea" id="RHEA-COMP:12666"/>
        <dbReference type="Rhea" id="RHEA-COMP:12667"/>
        <dbReference type="ChEBI" id="CHEBI:15378"/>
        <dbReference type="ChEBI" id="CHEBI:57287"/>
        <dbReference type="ChEBI" id="CHEBI:57385"/>
        <dbReference type="ChEBI" id="CHEBI:64723"/>
        <dbReference type="ChEBI" id="CHEBI:133050"/>
        <dbReference type="EC" id="2.3.1.97"/>
    </reaction>
</comment>
<dbReference type="PANTHER" id="PTHR11377:SF5">
    <property type="entry name" value="GLYCYLPEPTIDE N-TETRADECANOYLTRANSFERASE"/>
    <property type="match status" value="1"/>
</dbReference>
<sequence length="562" mass="63440">MPPAKNNEPSPSEAADRAASKGKEPAVLNDSEGDEEGEEEEAGAEGAPDEANSGGKKKKKKKSKKKKAAASAEEESDKVGAETAQKLVSSLTDTQLKQLWTMNPALSNEITAGGTKEPTRQNVMEMLQKMSIHDLLTGMPSGRGSVKDMGAFKFWKTQPVPKFGERISEEGPMQVKTVDDVAKQPDPLPEGFEWVTMDLTSDEELKEVHDLLEGHYVEDDTAMLRFNYSMSILRWAMLAPGWKPDYHIGVRASQSRRLVAFISAIPVRCRVRKAVITVSEVNFLVVHKKLRNKRLAPVMIKEVTRRSNLNEIWQGLYTGGNILPTPVSTCRYYHRALDWQKLYEIGFSPLPPGSRPSQQIKRYQLPDHGKLKGVRELKAEDTDVVLPLLTRYLERFDMAPEFTKEEFIHWFVSDTQDREERVVWAYVVEDDNGKITDFFSFYGLDSSVINHNKHKLLRAAYHFYYATETGLTEKTDKPALKKRLNELMHEALIFSKKLKFDVYNALTLMENSLVLNEHHFGGGDGNLHYYLFNYKTAPISGGVTKANRPDEEKLSGVGVVML</sequence>
<dbReference type="Proteomes" id="UP000233524">
    <property type="component" value="Unassembled WGS sequence"/>
</dbReference>
<feature type="domain" description="Glycylpeptide N-tetradecanoyltransferase N-terminal" evidence="14">
    <location>
        <begin position="175"/>
        <end position="330"/>
    </location>
</feature>
<dbReference type="InParanoid" id="A0A2N3NBW9"/>
<feature type="region of interest" description="Disordered" evidence="13">
    <location>
        <begin position="1"/>
        <end position="82"/>
    </location>
</feature>
<evidence type="ECO:0000313" key="17">
    <source>
        <dbReference type="Proteomes" id="UP000233524"/>
    </source>
</evidence>
<feature type="compositionally biased region" description="Basic and acidic residues" evidence="13">
    <location>
        <begin position="14"/>
        <end position="24"/>
    </location>
</feature>
<evidence type="ECO:0000256" key="9">
    <source>
        <dbReference type="ARBA" id="ARBA00023315"/>
    </source>
</evidence>
<dbReference type="InterPro" id="IPR022676">
    <property type="entry name" value="NMT_N"/>
</dbReference>
<keyword evidence="9 11" id="KW-0012">Acyltransferase</keyword>
<evidence type="ECO:0000256" key="10">
    <source>
        <dbReference type="ARBA" id="ARBA00048276"/>
    </source>
</evidence>
<dbReference type="GO" id="GO:0004379">
    <property type="term" value="F:glycylpeptide N-tetradecanoyltransferase activity"/>
    <property type="evidence" value="ECO:0007669"/>
    <property type="project" value="UniProtKB-EC"/>
</dbReference>
<dbReference type="SUPFAM" id="SSF55729">
    <property type="entry name" value="Acyl-CoA N-acyltransferases (Nat)"/>
    <property type="match status" value="2"/>
</dbReference>
<accession>A0A2N3NBW9</accession>
<name>A0A2N3NBW9_9PEZI</name>
<dbReference type="VEuPathDB" id="FungiDB:jhhlp_004551"/>
<evidence type="ECO:0000313" key="16">
    <source>
        <dbReference type="EMBL" id="PKS09928.1"/>
    </source>
</evidence>
<reference evidence="16 17" key="1">
    <citation type="journal article" date="2017" name="G3 (Bethesda)">
        <title>First Draft Genome Sequence of the Pathogenic Fungus Lomentospora prolificans (Formerly Scedosporium prolificans).</title>
        <authorList>
            <person name="Luo R."/>
            <person name="Zimin A."/>
            <person name="Workman R."/>
            <person name="Fan Y."/>
            <person name="Pertea G."/>
            <person name="Grossman N."/>
            <person name="Wear M.P."/>
            <person name="Jia B."/>
            <person name="Miller H."/>
            <person name="Casadevall A."/>
            <person name="Timp W."/>
            <person name="Zhang S.X."/>
            <person name="Salzberg S.L."/>
        </authorList>
    </citation>
    <scope>NUCLEOTIDE SEQUENCE [LARGE SCALE GENOMIC DNA]</scope>
    <source>
        <strain evidence="16 17">JHH-5317</strain>
    </source>
</reference>
<dbReference type="InterPro" id="IPR022677">
    <property type="entry name" value="NMT_C"/>
</dbReference>
<dbReference type="PANTHER" id="PTHR11377">
    <property type="entry name" value="N-MYRISTOYL TRANSFERASE"/>
    <property type="match status" value="1"/>
</dbReference>
<evidence type="ECO:0000256" key="8">
    <source>
        <dbReference type="ARBA" id="ARBA00022679"/>
    </source>
</evidence>
<dbReference type="OrthoDB" id="60315at2759"/>
<dbReference type="EC" id="2.3.1.97" evidence="5 11"/>